<name>A0A7I7LGH3_9MYCO</name>
<proteinExistence type="predicted"/>
<dbReference type="Proteomes" id="UP000467164">
    <property type="component" value="Chromosome"/>
</dbReference>
<evidence type="ECO:0000313" key="3">
    <source>
        <dbReference type="Proteomes" id="UP000467164"/>
    </source>
</evidence>
<gene>
    <name evidence="2" type="ORF">MSHO_37680</name>
</gene>
<reference evidence="2 3" key="1">
    <citation type="journal article" date="2019" name="Emerg. Microbes Infect.">
        <title>Comprehensive subspecies identification of 175 nontuberculous mycobacteria species based on 7547 genomic profiles.</title>
        <authorList>
            <person name="Matsumoto Y."/>
            <person name="Kinjo T."/>
            <person name="Motooka D."/>
            <person name="Nabeya D."/>
            <person name="Jung N."/>
            <person name="Uechi K."/>
            <person name="Horii T."/>
            <person name="Iida T."/>
            <person name="Fujita J."/>
            <person name="Nakamura S."/>
        </authorList>
    </citation>
    <scope>NUCLEOTIDE SEQUENCE [LARGE SCALE GENOMIC DNA]</scope>
    <source>
        <strain evidence="2 3">JCM 12657</strain>
    </source>
</reference>
<keyword evidence="3" id="KW-1185">Reference proteome</keyword>
<dbReference type="AlphaFoldDB" id="A0A7I7LGH3"/>
<evidence type="ECO:0000313" key="2">
    <source>
        <dbReference type="EMBL" id="BBX58423.1"/>
    </source>
</evidence>
<feature type="compositionally biased region" description="Gly residues" evidence="1">
    <location>
        <begin position="1"/>
        <end position="12"/>
    </location>
</feature>
<dbReference type="KEGG" id="msho:MSHO_37680"/>
<feature type="region of interest" description="Disordered" evidence="1">
    <location>
        <begin position="1"/>
        <end position="22"/>
    </location>
</feature>
<sequence>MRDGRQGPGEKQGAGSQPRGHRNRVVAKGGIFFGSQPLRPDVLGKTCVVDDAGCQFVVVGDRLQRELVTIAGDFGGS</sequence>
<accession>A0A7I7LGH3</accession>
<organism evidence="2 3">
    <name type="scientific">Mycobacterium shottsii</name>
    <dbReference type="NCBI Taxonomy" id="133549"/>
    <lineage>
        <taxon>Bacteria</taxon>
        <taxon>Bacillati</taxon>
        <taxon>Actinomycetota</taxon>
        <taxon>Actinomycetes</taxon>
        <taxon>Mycobacteriales</taxon>
        <taxon>Mycobacteriaceae</taxon>
        <taxon>Mycobacterium</taxon>
        <taxon>Mycobacterium ulcerans group</taxon>
    </lineage>
</organism>
<dbReference type="EMBL" id="AP022572">
    <property type="protein sequence ID" value="BBX58423.1"/>
    <property type="molecule type" value="Genomic_DNA"/>
</dbReference>
<evidence type="ECO:0000256" key="1">
    <source>
        <dbReference type="SAM" id="MobiDB-lite"/>
    </source>
</evidence>
<protein>
    <submittedName>
        <fullName evidence="2">Uncharacterized protein</fullName>
    </submittedName>
</protein>